<evidence type="ECO:0000256" key="1">
    <source>
        <dbReference type="ARBA" id="ARBA00004162"/>
    </source>
</evidence>
<dbReference type="EMBL" id="CCXZ01000086">
    <property type="protein sequence ID" value="CEG15208.1"/>
    <property type="molecule type" value="Genomic_DNA"/>
</dbReference>
<evidence type="ECO:0000256" key="5">
    <source>
        <dbReference type="ARBA" id="ARBA00022989"/>
    </source>
</evidence>
<keyword evidence="5 8" id="KW-1133">Transmembrane helix</keyword>
<dbReference type="InterPro" id="IPR005498">
    <property type="entry name" value="T4SS_VirB10/TraB/TrbI"/>
</dbReference>
<gene>
    <name evidence="9" type="primary">trwE</name>
    <name evidence="9" type="ORF">XAC3562_1760007</name>
</gene>
<comment type="caution">
    <text evidence="9">The sequence shown here is derived from an EMBL/GenBank/DDBJ whole genome shotgun (WGS) entry which is preliminary data.</text>
</comment>
<dbReference type="InterPro" id="IPR042217">
    <property type="entry name" value="T4SS_VirB10/TrbI"/>
</dbReference>
<feature type="region of interest" description="Disordered" evidence="7">
    <location>
        <begin position="72"/>
        <end position="199"/>
    </location>
</feature>
<reference evidence="9 10" key="1">
    <citation type="submission" date="2014-09" db="EMBL/GenBank/DDBJ databases">
        <authorList>
            <person name="Regsiter A."/>
        </authorList>
    </citation>
    <scope>NUCLEOTIDE SEQUENCE [LARGE SCALE GENOMIC DNA]</scope>
</reference>
<evidence type="ECO:0000256" key="8">
    <source>
        <dbReference type="SAM" id="Phobius"/>
    </source>
</evidence>
<feature type="transmembrane region" description="Helical" evidence="8">
    <location>
        <begin position="44"/>
        <end position="65"/>
    </location>
</feature>
<evidence type="ECO:0000313" key="9">
    <source>
        <dbReference type="EMBL" id="CEG15208.1"/>
    </source>
</evidence>
<accession>A0A0U5FAA5</accession>
<evidence type="ECO:0000256" key="4">
    <source>
        <dbReference type="ARBA" id="ARBA00022692"/>
    </source>
</evidence>
<keyword evidence="6 8" id="KW-0472">Membrane</keyword>
<comment type="subcellular location">
    <subcellularLocation>
        <location evidence="1">Cell membrane</location>
        <topology evidence="1">Single-pass membrane protein</topology>
    </subcellularLocation>
</comment>
<dbReference type="RefSeq" id="WP_040234009.1">
    <property type="nucleotide sequence ID" value="NZ_CAVLIB010000032.1"/>
</dbReference>
<name>A0A0U5FAA5_XANCI</name>
<dbReference type="InterPro" id="IPR047695">
    <property type="entry name" value="T4SS_VirB10/PtlG"/>
</dbReference>
<feature type="compositionally biased region" description="Low complexity" evidence="7">
    <location>
        <begin position="156"/>
        <end position="183"/>
    </location>
</feature>
<evidence type="ECO:0000256" key="6">
    <source>
        <dbReference type="ARBA" id="ARBA00023136"/>
    </source>
</evidence>
<dbReference type="NCBIfam" id="NF038091">
    <property type="entry name" value="T4SS_VirB10"/>
    <property type="match status" value="1"/>
</dbReference>
<keyword evidence="10" id="KW-1185">Reference proteome</keyword>
<dbReference type="CDD" id="cd16429">
    <property type="entry name" value="VirB10"/>
    <property type="match status" value="1"/>
</dbReference>
<organism evidence="9 10">
    <name type="scientific">Xanthomonas citri pv. citri</name>
    <dbReference type="NCBI Taxonomy" id="611301"/>
    <lineage>
        <taxon>Bacteria</taxon>
        <taxon>Pseudomonadati</taxon>
        <taxon>Pseudomonadota</taxon>
        <taxon>Gammaproteobacteria</taxon>
        <taxon>Lysobacterales</taxon>
        <taxon>Lysobacteraceae</taxon>
        <taxon>Xanthomonas</taxon>
    </lineage>
</organism>
<dbReference type="Proteomes" id="UP000052230">
    <property type="component" value="Unassembled WGS sequence"/>
</dbReference>
<feature type="compositionally biased region" description="Low complexity" evidence="7">
    <location>
        <begin position="120"/>
        <end position="133"/>
    </location>
</feature>
<comment type="similarity">
    <text evidence="2">Belongs to the TrbI/VirB10 family.</text>
</comment>
<dbReference type="GO" id="GO:0005886">
    <property type="term" value="C:plasma membrane"/>
    <property type="evidence" value="ECO:0007669"/>
    <property type="project" value="UniProtKB-SubCell"/>
</dbReference>
<evidence type="ECO:0000256" key="2">
    <source>
        <dbReference type="ARBA" id="ARBA00010265"/>
    </source>
</evidence>
<protein>
    <submittedName>
        <fullName evidence="9">Putative conjugal transfer protein</fullName>
    </submittedName>
</protein>
<dbReference type="AlphaFoldDB" id="A0A0U5FAA5"/>
<sequence>MSRENVIDAVSTADEAERRRATFGDRGASSLGDVKRRTVPGGKVLGVIVALFIVAGMGVLGWHVLRQMEAESKESPEVAEDSAIRNTMPGLKTTDQGPAQKAPSLVHEADGAAEPIKPETTTASAPSAGSSGPTQPPPPSPAQLLRERRLRGGLSGEATGSSAGGQAASGDPAADQAHSAAYPSGGGLGGSAGEPAHAPTMADRLSPVRLSAARAGQVGSMDMLLLQSAMIDCAMNVRVDSSVPGMMSCDATRDVYSTNGRTVLLDRGTRFTGRYEQGIVKGQGRIFVVWERAVTPLGVIINLDSPGADPLGGSGFPGKVNNHFWQRFGAAMLVSVFEDAGDYAVAKGQEGNNNYYGANTTQSARDNSSIVLENQINIPPTLTKRHGDRINIFVARDLDFSGIYELRSRH</sequence>
<dbReference type="Pfam" id="PF03743">
    <property type="entry name" value="TrbI"/>
    <property type="match status" value="1"/>
</dbReference>
<keyword evidence="3" id="KW-1003">Cell membrane</keyword>
<keyword evidence="4 8" id="KW-0812">Transmembrane</keyword>
<evidence type="ECO:0000256" key="7">
    <source>
        <dbReference type="SAM" id="MobiDB-lite"/>
    </source>
</evidence>
<evidence type="ECO:0000256" key="3">
    <source>
        <dbReference type="ARBA" id="ARBA00022475"/>
    </source>
</evidence>
<evidence type="ECO:0000313" key="10">
    <source>
        <dbReference type="Proteomes" id="UP000052230"/>
    </source>
</evidence>
<proteinExistence type="inferred from homology"/>
<dbReference type="Gene3D" id="2.40.128.260">
    <property type="entry name" value="Type IV secretion system, VirB10/TraB/TrbI"/>
    <property type="match status" value="2"/>
</dbReference>